<dbReference type="SUPFAM" id="SSF56112">
    <property type="entry name" value="Protein kinase-like (PK-like)"/>
    <property type="match status" value="1"/>
</dbReference>
<dbReference type="Gene3D" id="3.30.200.20">
    <property type="entry name" value="Phosphorylase Kinase, domain 1"/>
    <property type="match status" value="1"/>
</dbReference>
<dbReference type="InterPro" id="IPR051678">
    <property type="entry name" value="AGP_Transferase"/>
</dbReference>
<comment type="caution">
    <text evidence="2">The sequence shown here is derived from an EMBL/GenBank/DDBJ whole genome shotgun (WGS) entry which is preliminary data.</text>
</comment>
<gene>
    <name evidence="2" type="ORF">PGQ11_010278</name>
</gene>
<sequence>MSSKQIDLLNWKKADDHVDEAIRKANWVNLCAMASQLNHRLPCAPLDKITNGLHNAVRILEFSDKTRWIARIGLRSRIAGSIKLQNEVSAMQLIKERSSLPVPKVFAYEVDENNPAGIPFILMEFIPGNTGMDAAGGYEMHKGHIPTAYRGTFYRSVARCHVQLTSLRFSQIGSIVMKPDGQYSIGPIPLLGGPFDTATEFFNAWAACIKFPLSDGRIRELMGRGPTEEILRAIHEFPSQIKAMSSRLSQTDRGPFPLCHGDFLHSNMIVNEDFELAAVIDWESASTYPLELVEFPSFLKVMPVQFGSSGDYDKDGLPLDEEEKQKWKERQDYLQMVKSFEDKDHVLSTCLGNEKSLALAYCMMAYSNGKLGFYDRVVNELKINSAEGI</sequence>
<accession>A0ABR2I966</accession>
<evidence type="ECO:0000259" key="1">
    <source>
        <dbReference type="Pfam" id="PF01636"/>
    </source>
</evidence>
<reference evidence="2 3" key="1">
    <citation type="journal article" date="2024" name="IMA Fungus">
        <title>Apiospora arundinis, a panoply of carbohydrate-active enzymes and secondary metabolites.</title>
        <authorList>
            <person name="Sorensen T."/>
            <person name="Petersen C."/>
            <person name="Muurmann A.T."/>
            <person name="Christiansen J.V."/>
            <person name="Brundto M.L."/>
            <person name="Overgaard C.K."/>
            <person name="Boysen A.T."/>
            <person name="Wollenberg R.D."/>
            <person name="Larsen T.O."/>
            <person name="Sorensen J.L."/>
            <person name="Nielsen K.L."/>
            <person name="Sondergaard T.E."/>
        </authorList>
    </citation>
    <scope>NUCLEOTIDE SEQUENCE [LARGE SCALE GENOMIC DNA]</scope>
    <source>
        <strain evidence="2 3">AAU 773</strain>
    </source>
</reference>
<dbReference type="InterPro" id="IPR002575">
    <property type="entry name" value="Aminoglycoside_PTrfase"/>
</dbReference>
<evidence type="ECO:0000313" key="3">
    <source>
        <dbReference type="Proteomes" id="UP001390339"/>
    </source>
</evidence>
<dbReference type="Pfam" id="PF01636">
    <property type="entry name" value="APH"/>
    <property type="match status" value="1"/>
</dbReference>
<evidence type="ECO:0000313" key="2">
    <source>
        <dbReference type="EMBL" id="KAK8859544.1"/>
    </source>
</evidence>
<dbReference type="EMBL" id="JAPCWZ010000006">
    <property type="protein sequence ID" value="KAK8859544.1"/>
    <property type="molecule type" value="Genomic_DNA"/>
</dbReference>
<organism evidence="2 3">
    <name type="scientific">Apiospora arundinis</name>
    <dbReference type="NCBI Taxonomy" id="335852"/>
    <lineage>
        <taxon>Eukaryota</taxon>
        <taxon>Fungi</taxon>
        <taxon>Dikarya</taxon>
        <taxon>Ascomycota</taxon>
        <taxon>Pezizomycotina</taxon>
        <taxon>Sordariomycetes</taxon>
        <taxon>Xylariomycetidae</taxon>
        <taxon>Amphisphaeriales</taxon>
        <taxon>Apiosporaceae</taxon>
        <taxon>Apiospora</taxon>
    </lineage>
</organism>
<dbReference type="Proteomes" id="UP001390339">
    <property type="component" value="Unassembled WGS sequence"/>
</dbReference>
<dbReference type="Gene3D" id="3.90.1200.10">
    <property type="match status" value="1"/>
</dbReference>
<dbReference type="InterPro" id="IPR011009">
    <property type="entry name" value="Kinase-like_dom_sf"/>
</dbReference>
<feature type="domain" description="Aminoglycoside phosphotransferase" evidence="1">
    <location>
        <begin position="49"/>
        <end position="289"/>
    </location>
</feature>
<dbReference type="PANTHER" id="PTHR21310">
    <property type="entry name" value="AMINOGLYCOSIDE PHOSPHOTRANSFERASE-RELATED-RELATED"/>
    <property type="match status" value="1"/>
</dbReference>
<protein>
    <submittedName>
        <fullName evidence="2">Protein kinase-like protein</fullName>
    </submittedName>
</protein>
<keyword evidence="3" id="KW-1185">Reference proteome</keyword>
<dbReference type="PANTHER" id="PTHR21310:SF15">
    <property type="entry name" value="AMINOGLYCOSIDE PHOSPHOTRANSFERASE DOMAIN-CONTAINING PROTEIN"/>
    <property type="match status" value="1"/>
</dbReference>
<proteinExistence type="predicted"/>
<name>A0ABR2I966_9PEZI</name>